<dbReference type="RefSeq" id="WP_111476420.1">
    <property type="nucleotide sequence ID" value="NZ_QHKM01000001.1"/>
</dbReference>
<evidence type="ECO:0000313" key="3">
    <source>
        <dbReference type="EMBL" id="RAK69684.1"/>
    </source>
</evidence>
<comment type="caution">
    <text evidence="3">The sequence shown here is derived from an EMBL/GenBank/DDBJ whole genome shotgun (WGS) entry which is preliminary data.</text>
</comment>
<feature type="compositionally biased region" description="Low complexity" evidence="2">
    <location>
        <begin position="263"/>
        <end position="275"/>
    </location>
</feature>
<dbReference type="SUPFAM" id="SSF48452">
    <property type="entry name" value="TPR-like"/>
    <property type="match status" value="1"/>
</dbReference>
<feature type="compositionally biased region" description="Polar residues" evidence="2">
    <location>
        <begin position="162"/>
        <end position="177"/>
    </location>
</feature>
<proteinExistence type="predicted"/>
<feature type="compositionally biased region" description="Basic and acidic residues" evidence="2">
    <location>
        <begin position="281"/>
        <end position="290"/>
    </location>
</feature>
<organism evidence="3 4">
    <name type="scientific">Hymenobacter edaphi</name>
    <dbReference type="NCBI Taxonomy" id="2211146"/>
    <lineage>
        <taxon>Bacteria</taxon>
        <taxon>Pseudomonadati</taxon>
        <taxon>Bacteroidota</taxon>
        <taxon>Cytophagia</taxon>
        <taxon>Cytophagales</taxon>
        <taxon>Hymenobacteraceae</taxon>
        <taxon>Hymenobacter</taxon>
    </lineage>
</organism>
<keyword evidence="1" id="KW-0802">TPR repeat</keyword>
<evidence type="ECO:0000256" key="2">
    <source>
        <dbReference type="SAM" id="MobiDB-lite"/>
    </source>
</evidence>
<dbReference type="EMBL" id="QHKM01000001">
    <property type="protein sequence ID" value="RAK69684.1"/>
    <property type="molecule type" value="Genomic_DNA"/>
</dbReference>
<gene>
    <name evidence="3" type="ORF">DLM85_02155</name>
</gene>
<dbReference type="OrthoDB" id="597471at2"/>
<feature type="repeat" description="TPR" evidence="1">
    <location>
        <begin position="96"/>
        <end position="129"/>
    </location>
</feature>
<evidence type="ECO:0000313" key="4">
    <source>
        <dbReference type="Proteomes" id="UP000248553"/>
    </source>
</evidence>
<reference evidence="4" key="1">
    <citation type="submission" date="2018-05" db="EMBL/GenBank/DDBJ databases">
        <authorList>
            <person name="Nie L."/>
        </authorList>
    </citation>
    <scope>NUCLEOTIDE SEQUENCE [LARGE SCALE GENOMIC DNA]</scope>
    <source>
        <strain evidence="4">NL</strain>
    </source>
</reference>
<feature type="compositionally biased region" description="Basic and acidic residues" evidence="2">
    <location>
        <begin position="237"/>
        <end position="247"/>
    </location>
</feature>
<dbReference type="SMART" id="SM00028">
    <property type="entry name" value="TPR"/>
    <property type="match status" value="3"/>
</dbReference>
<keyword evidence="4" id="KW-1185">Reference proteome</keyword>
<accession>A0A328BUY4</accession>
<dbReference type="InterPro" id="IPR011990">
    <property type="entry name" value="TPR-like_helical_dom_sf"/>
</dbReference>
<name>A0A328BUY4_9BACT</name>
<dbReference type="AlphaFoldDB" id="A0A328BUY4"/>
<feature type="compositionally biased region" description="Pro residues" evidence="2">
    <location>
        <begin position="149"/>
        <end position="159"/>
    </location>
</feature>
<protein>
    <submittedName>
        <fullName evidence="3">Uncharacterized protein</fullName>
    </submittedName>
</protein>
<dbReference type="PROSITE" id="PS50005">
    <property type="entry name" value="TPR"/>
    <property type="match status" value="1"/>
</dbReference>
<sequence length="290" mass="30626">MMRPALLLLLLFIGSWWEAFQRVQHANEAQQRGTAAFRRRDYQAAAAAFARARELGSRSAQLQLDLGHAYAQSGQSAAAREAYGQVLGSASAALRSVARQQLGVLAATEGNYPQAVALLRQALTDNPANAAARYNYELLSPLLGRRLPPQLPPPPPPPGQSRQNQPKPGSQPQQKAQTAPDASGTTTAPAGGGRAPGQGTSQEMAQGTAGGTTRGLDAGSSGTAPGKAPSAEAATAEDNRLGTRQREPAGNLNEAQARQVLDALQAAEQQYLQQLPHRATRRPDPRKPAW</sequence>
<evidence type="ECO:0000256" key="1">
    <source>
        <dbReference type="PROSITE-ProRule" id="PRU00339"/>
    </source>
</evidence>
<feature type="compositionally biased region" description="Low complexity" evidence="2">
    <location>
        <begin position="178"/>
        <end position="189"/>
    </location>
</feature>
<dbReference type="InterPro" id="IPR019734">
    <property type="entry name" value="TPR_rpt"/>
</dbReference>
<dbReference type="Proteomes" id="UP000248553">
    <property type="component" value="Unassembled WGS sequence"/>
</dbReference>
<dbReference type="Gene3D" id="1.25.40.10">
    <property type="entry name" value="Tetratricopeptide repeat domain"/>
    <property type="match status" value="1"/>
</dbReference>
<feature type="region of interest" description="Disordered" evidence="2">
    <location>
        <begin position="144"/>
        <end position="290"/>
    </location>
</feature>